<keyword evidence="1" id="KW-0328">Glycosyltransferase</keyword>
<reference evidence="2" key="1">
    <citation type="journal article" date="2019" name="Int. J. Syst. Evol. Microbiol.">
        <title>The Global Catalogue of Microorganisms (GCM) 10K type strain sequencing project: providing services to taxonomists for standard genome sequencing and annotation.</title>
        <authorList>
            <consortium name="The Broad Institute Genomics Platform"/>
            <consortium name="The Broad Institute Genome Sequencing Center for Infectious Disease"/>
            <person name="Wu L."/>
            <person name="Ma J."/>
        </authorList>
    </citation>
    <scope>NUCLEOTIDE SEQUENCE [LARGE SCALE GENOMIC DNA]</scope>
    <source>
        <strain evidence="2">KCTC 42984</strain>
    </source>
</reference>
<protein>
    <submittedName>
        <fullName evidence="1">Glycosyltransferase</fullName>
        <ecNumber evidence="1">2.4.-.-</ecNumber>
    </submittedName>
</protein>
<gene>
    <name evidence="1" type="ORF">ACFOD9_13145</name>
</gene>
<keyword evidence="1" id="KW-0808">Transferase</keyword>
<dbReference type="SUPFAM" id="SSF53756">
    <property type="entry name" value="UDP-Glycosyltransferase/glycogen phosphorylase"/>
    <property type="match status" value="1"/>
</dbReference>
<evidence type="ECO:0000313" key="2">
    <source>
        <dbReference type="Proteomes" id="UP001595604"/>
    </source>
</evidence>
<proteinExistence type="predicted"/>
<keyword evidence="2" id="KW-1185">Reference proteome</keyword>
<dbReference type="EC" id="2.4.-.-" evidence="1"/>
<name>A0ABV7IRB7_9SPHN</name>
<evidence type="ECO:0000313" key="1">
    <source>
        <dbReference type="EMBL" id="MFC3175200.1"/>
    </source>
</evidence>
<dbReference type="Gene3D" id="3.40.50.2000">
    <property type="entry name" value="Glycogen Phosphorylase B"/>
    <property type="match status" value="1"/>
</dbReference>
<accession>A0ABV7IRB7</accession>
<sequence>MSGKLSGKRLLLVEEVLKDPIGHWYEYIKAVTELNRSEGAEVMTVAHARIDPAIATEIAAIPAFPRSSWDGDYYHPRKWRRYLGALWHNWLVYRTMARIVDAHGPFDCLFAPTVGIHQIWGWRLLFARKRARIGRIVLLFRMNAGTYQPGSMVPAFPRIAVVLKAGMRSFAGAIAKGQATLATDSTRLAREYELLCGIAPEVYPSPRIAPFPNEERPAKGPDENLVFSCLGPARFEKGIDLLQGAIKACLAKGLKRPVRFVIQWNHPIADAAGAPYLPDPALVADPRVDFITEALDTAAYDAAIAATDCMVLPYRRNAYYARISGVAVEAATAGIPMLYTTDTWMADLVEQVGAGIGAEDGDMAALASAITAMVENYDAYHAKAMDRRSAAQDAHSGGAFLDKLWGQG</sequence>
<dbReference type="Pfam" id="PF13692">
    <property type="entry name" value="Glyco_trans_1_4"/>
    <property type="match status" value="1"/>
</dbReference>
<dbReference type="EMBL" id="JBHRTQ010000011">
    <property type="protein sequence ID" value="MFC3175200.1"/>
    <property type="molecule type" value="Genomic_DNA"/>
</dbReference>
<dbReference type="GO" id="GO:0016757">
    <property type="term" value="F:glycosyltransferase activity"/>
    <property type="evidence" value="ECO:0007669"/>
    <property type="project" value="UniProtKB-KW"/>
</dbReference>
<dbReference type="Proteomes" id="UP001595604">
    <property type="component" value="Unassembled WGS sequence"/>
</dbReference>
<dbReference type="RefSeq" id="WP_379510581.1">
    <property type="nucleotide sequence ID" value="NZ_JBHRTQ010000011.1"/>
</dbReference>
<comment type="caution">
    <text evidence="1">The sequence shown here is derived from an EMBL/GenBank/DDBJ whole genome shotgun (WGS) entry which is preliminary data.</text>
</comment>
<organism evidence="1 2">
    <name type="scientific">Novosphingobium bradum</name>
    <dbReference type="NCBI Taxonomy" id="1737444"/>
    <lineage>
        <taxon>Bacteria</taxon>
        <taxon>Pseudomonadati</taxon>
        <taxon>Pseudomonadota</taxon>
        <taxon>Alphaproteobacteria</taxon>
        <taxon>Sphingomonadales</taxon>
        <taxon>Sphingomonadaceae</taxon>
        <taxon>Novosphingobium</taxon>
    </lineage>
</organism>